<reference evidence="5 6" key="1">
    <citation type="submission" date="2022-08" db="EMBL/GenBank/DDBJ databases">
        <authorList>
            <person name="Li F."/>
        </authorList>
    </citation>
    <scope>NUCLEOTIDE SEQUENCE [LARGE SCALE GENOMIC DNA]</scope>
    <source>
        <strain evidence="5 6">10F1B-8-1</strain>
    </source>
</reference>
<keyword evidence="2" id="KW-0472">Membrane</keyword>
<dbReference type="Proteomes" id="UP001205337">
    <property type="component" value="Unassembled WGS sequence"/>
</dbReference>
<keyword evidence="6" id="KW-1185">Reference proteome</keyword>
<comment type="caution">
    <text evidence="5">The sequence shown here is derived from an EMBL/GenBank/DDBJ whole genome shotgun (WGS) entry which is preliminary data.</text>
</comment>
<feature type="transmembrane region" description="Helical" evidence="2">
    <location>
        <begin position="681"/>
        <end position="700"/>
    </location>
</feature>
<sequence>MLHTPLRRLAAGATATALLAGAFLIPAAIAAADELPPGEATESVVGEPSPEAAAPDDAEASELDAAPDEADEQTALAPEQAAEAVDLPTPDAATPETPVAAEQLVPTAASTDDPQDPSGEIAPGDTLEIPYTVTGAKMVFVYAIGASIDAAVVRGDGFRVPLNANGVVHSGEYYWLGQPDGVWTLQISNIGTRPITPEYELSYSTSSGTLELFSSANAPALSLTADPIVDGSRRSGLTVLSELTGPDGTTYSKPVPPIFPGSTQYSVNYTGLPDGRYFARVWTVVDGVTYQSSRTVGVHAAETDPPTVTLSTTPDAPNANGWFRSVSLAFSGTDAGSGYLDAAFAIDGGAEQIGYLGVRYPLAGDGEHTVRYRGRDYQHNYSAWEEATVRVDATAPQIALYGIAEGARYAVGEELFVEYQCGDATSGLVGGDCTADLPDGARVDTTTPGEYRFTIEATDLAGNTNRVVRQYSVIAPDTTDPVVDVEQPAVPASGWYLDEVTVRFTASDESGIRLIHYEYETNQGTVRRDIEADTAEVTFDRSQYYRLSYWAEDAAGNRSESRDLDLYVDATAPWVDMTTPADEPSILPNGHYAQHESVVVDFSCDDDASGIASCEGSTPDGELLPTGTPGTHELRIVATDVAGHRTERVVSYTVDAAPAQGGTGTGSSGTGGLASTGAENVVAALGLAALLLGAGAALTIRRRVRTR</sequence>
<dbReference type="Gene3D" id="2.60.40.10">
    <property type="entry name" value="Immunoglobulins"/>
    <property type="match status" value="1"/>
</dbReference>
<proteinExistence type="predicted"/>
<keyword evidence="3" id="KW-0732">Signal</keyword>
<dbReference type="EMBL" id="JANTHX010000004">
    <property type="protein sequence ID" value="MCS0498718.1"/>
    <property type="molecule type" value="Genomic_DNA"/>
</dbReference>
<evidence type="ECO:0000313" key="5">
    <source>
        <dbReference type="EMBL" id="MCS0498718.1"/>
    </source>
</evidence>
<dbReference type="Pfam" id="PF12245">
    <property type="entry name" value="Big_3_2"/>
    <property type="match status" value="1"/>
</dbReference>
<accession>A0ABT1ZDD6</accession>
<evidence type="ECO:0000256" key="1">
    <source>
        <dbReference type="SAM" id="MobiDB-lite"/>
    </source>
</evidence>
<dbReference type="RefSeq" id="WP_258797717.1">
    <property type="nucleotide sequence ID" value="NZ_JANTHX010000004.1"/>
</dbReference>
<evidence type="ECO:0000313" key="6">
    <source>
        <dbReference type="Proteomes" id="UP001205337"/>
    </source>
</evidence>
<evidence type="ECO:0000256" key="2">
    <source>
        <dbReference type="SAM" id="Phobius"/>
    </source>
</evidence>
<organism evidence="5 6">
    <name type="scientific">Protaetiibacter mangrovi</name>
    <dbReference type="NCBI Taxonomy" id="2970926"/>
    <lineage>
        <taxon>Bacteria</taxon>
        <taxon>Bacillati</taxon>
        <taxon>Actinomycetota</taxon>
        <taxon>Actinomycetes</taxon>
        <taxon>Micrococcales</taxon>
        <taxon>Microbacteriaceae</taxon>
        <taxon>Protaetiibacter</taxon>
    </lineage>
</organism>
<name>A0ABT1ZDD6_9MICO</name>
<keyword evidence="2" id="KW-0812">Transmembrane</keyword>
<evidence type="ECO:0000259" key="4">
    <source>
        <dbReference type="Pfam" id="PF12245"/>
    </source>
</evidence>
<feature type="region of interest" description="Disordered" evidence="1">
    <location>
        <begin position="38"/>
        <end position="76"/>
    </location>
</feature>
<feature type="chain" id="PRO_5047371834" description="Ig-like domain-containing protein" evidence="3">
    <location>
        <begin position="31"/>
        <end position="707"/>
    </location>
</feature>
<feature type="compositionally biased region" description="Acidic residues" evidence="1">
    <location>
        <begin position="54"/>
        <end position="72"/>
    </location>
</feature>
<dbReference type="InterPro" id="IPR022038">
    <property type="entry name" value="Ig-like_bact"/>
</dbReference>
<gene>
    <name evidence="5" type="ORF">NUH29_04025</name>
</gene>
<feature type="signal peptide" evidence="3">
    <location>
        <begin position="1"/>
        <end position="30"/>
    </location>
</feature>
<keyword evidence="2" id="KW-1133">Transmembrane helix</keyword>
<evidence type="ECO:0000256" key="3">
    <source>
        <dbReference type="SAM" id="SignalP"/>
    </source>
</evidence>
<feature type="domain" description="Ig-like" evidence="4">
    <location>
        <begin position="449"/>
        <end position="473"/>
    </location>
</feature>
<dbReference type="InterPro" id="IPR013783">
    <property type="entry name" value="Ig-like_fold"/>
</dbReference>
<protein>
    <recommendedName>
        <fullName evidence="4">Ig-like domain-containing protein</fullName>
    </recommendedName>
</protein>
<feature type="region of interest" description="Disordered" evidence="1">
    <location>
        <begin position="107"/>
        <end position="126"/>
    </location>
</feature>